<name>A0ABW8MI92_9BURK</name>
<feature type="transmembrane region" description="Helical" evidence="1">
    <location>
        <begin position="12"/>
        <end position="30"/>
    </location>
</feature>
<evidence type="ECO:0000256" key="1">
    <source>
        <dbReference type="SAM" id="Phobius"/>
    </source>
</evidence>
<keyword evidence="3" id="KW-1185">Reference proteome</keyword>
<protein>
    <submittedName>
        <fullName evidence="2">Uncharacterized protein</fullName>
    </submittedName>
</protein>
<dbReference type="RefSeq" id="WP_404607565.1">
    <property type="nucleotide sequence ID" value="NZ_JBIYDN010000008.1"/>
</dbReference>
<comment type="caution">
    <text evidence="2">The sequence shown here is derived from an EMBL/GenBank/DDBJ whole genome shotgun (WGS) entry which is preliminary data.</text>
</comment>
<proteinExistence type="predicted"/>
<keyword evidence="1" id="KW-1133">Transmembrane helix</keyword>
<organism evidence="2 3">
    <name type="scientific">Caballeronia udeis</name>
    <dbReference type="NCBI Taxonomy" id="1232866"/>
    <lineage>
        <taxon>Bacteria</taxon>
        <taxon>Pseudomonadati</taxon>
        <taxon>Pseudomonadota</taxon>
        <taxon>Betaproteobacteria</taxon>
        <taxon>Burkholderiales</taxon>
        <taxon>Burkholderiaceae</taxon>
        <taxon>Caballeronia</taxon>
    </lineage>
</organism>
<keyword evidence="1" id="KW-0472">Membrane</keyword>
<dbReference type="EMBL" id="JBIYDN010000008">
    <property type="protein sequence ID" value="MFK4443069.1"/>
    <property type="molecule type" value="Genomic_DNA"/>
</dbReference>
<sequence>MASATHARWITRAWLLVIIGLAGLVGGYRFQRVLTALPDSNDDFIFF</sequence>
<accession>A0ABW8MI92</accession>
<reference evidence="2 3" key="1">
    <citation type="submission" date="2024-11" db="EMBL/GenBank/DDBJ databases">
        <title>Using genomics to understand microbial adaptation to soil warming.</title>
        <authorList>
            <person name="Deangelis K.M. PhD."/>
        </authorList>
    </citation>
    <scope>NUCLEOTIDE SEQUENCE [LARGE SCALE GENOMIC DNA]</scope>
    <source>
        <strain evidence="2 3">GAS97</strain>
    </source>
</reference>
<keyword evidence="1" id="KW-0812">Transmembrane</keyword>
<evidence type="ECO:0000313" key="3">
    <source>
        <dbReference type="Proteomes" id="UP001620514"/>
    </source>
</evidence>
<gene>
    <name evidence="2" type="ORF">ABH943_003091</name>
</gene>
<evidence type="ECO:0000313" key="2">
    <source>
        <dbReference type="EMBL" id="MFK4443069.1"/>
    </source>
</evidence>
<dbReference type="Proteomes" id="UP001620514">
    <property type="component" value="Unassembled WGS sequence"/>
</dbReference>